<dbReference type="EMBL" id="JBHMCY010000194">
    <property type="protein sequence ID" value="MFB9467835.1"/>
    <property type="molecule type" value="Genomic_DNA"/>
</dbReference>
<keyword evidence="3" id="KW-1185">Reference proteome</keyword>
<sequence length="60" mass="6161">MADHRQQNTAPAAPRRPRAARRTALRAAADGHDRARGPAGRDRAPGTRAGPATARAGPGA</sequence>
<accession>A0ABV5NC29</accession>
<feature type="compositionally biased region" description="Low complexity" evidence="1">
    <location>
        <begin position="46"/>
        <end position="60"/>
    </location>
</feature>
<feature type="compositionally biased region" description="Basic and acidic residues" evidence="1">
    <location>
        <begin position="29"/>
        <end position="45"/>
    </location>
</feature>
<feature type="non-terminal residue" evidence="2">
    <location>
        <position position="60"/>
    </location>
</feature>
<feature type="compositionally biased region" description="Basic residues" evidence="1">
    <location>
        <begin position="15"/>
        <end position="24"/>
    </location>
</feature>
<feature type="region of interest" description="Disordered" evidence="1">
    <location>
        <begin position="1"/>
        <end position="60"/>
    </location>
</feature>
<evidence type="ECO:0000313" key="3">
    <source>
        <dbReference type="Proteomes" id="UP001589709"/>
    </source>
</evidence>
<protein>
    <submittedName>
        <fullName evidence="2">Uncharacterized protein</fullName>
    </submittedName>
</protein>
<proteinExistence type="predicted"/>
<evidence type="ECO:0000313" key="2">
    <source>
        <dbReference type="EMBL" id="MFB9467835.1"/>
    </source>
</evidence>
<comment type="caution">
    <text evidence="2">The sequence shown here is derived from an EMBL/GenBank/DDBJ whole genome shotgun (WGS) entry which is preliminary data.</text>
</comment>
<gene>
    <name evidence="2" type="ORF">ACFF45_35465</name>
</gene>
<organism evidence="2 3">
    <name type="scientific">Streptomyces cinereospinus</name>
    <dbReference type="NCBI Taxonomy" id="285561"/>
    <lineage>
        <taxon>Bacteria</taxon>
        <taxon>Bacillati</taxon>
        <taxon>Actinomycetota</taxon>
        <taxon>Actinomycetes</taxon>
        <taxon>Kitasatosporales</taxon>
        <taxon>Streptomycetaceae</taxon>
        <taxon>Streptomyces</taxon>
    </lineage>
</organism>
<dbReference type="Proteomes" id="UP001589709">
    <property type="component" value="Unassembled WGS sequence"/>
</dbReference>
<name>A0ABV5NC29_9ACTN</name>
<evidence type="ECO:0000256" key="1">
    <source>
        <dbReference type="SAM" id="MobiDB-lite"/>
    </source>
</evidence>
<reference evidence="2 3" key="1">
    <citation type="submission" date="2024-09" db="EMBL/GenBank/DDBJ databases">
        <authorList>
            <person name="Sun Q."/>
            <person name="Mori K."/>
        </authorList>
    </citation>
    <scope>NUCLEOTIDE SEQUENCE [LARGE SCALE GENOMIC DNA]</scope>
    <source>
        <strain evidence="2 3">JCM 6917</strain>
    </source>
</reference>